<feature type="domain" description="Manganese/iron superoxide dismutase C-terminal" evidence="9">
    <location>
        <begin position="90"/>
        <end position="190"/>
    </location>
</feature>
<feature type="binding site" evidence="6">
    <location>
        <position position="74"/>
    </location>
    <ligand>
        <name>Mn(2+)</name>
        <dbReference type="ChEBI" id="CHEBI:29035"/>
    </ligand>
</feature>
<dbReference type="EC" id="1.15.1.1" evidence="7"/>
<dbReference type="PIRSF" id="PIRSF000349">
    <property type="entry name" value="SODismutase"/>
    <property type="match status" value="1"/>
</dbReference>
<dbReference type="PANTHER" id="PTHR42769">
    <property type="entry name" value="SUPEROXIDE DISMUTASE"/>
    <property type="match status" value="1"/>
</dbReference>
<organism evidence="10 11">
    <name type="scientific">Woeseia oceani</name>
    <dbReference type="NCBI Taxonomy" id="1548547"/>
    <lineage>
        <taxon>Bacteria</taxon>
        <taxon>Pseudomonadati</taxon>
        <taxon>Pseudomonadota</taxon>
        <taxon>Gammaproteobacteria</taxon>
        <taxon>Woeseiales</taxon>
        <taxon>Woeseiaceae</taxon>
        <taxon>Woeseia</taxon>
    </lineage>
</organism>
<evidence type="ECO:0000256" key="4">
    <source>
        <dbReference type="ARBA" id="ARBA00023004"/>
    </source>
</evidence>
<dbReference type="OrthoDB" id="9803125at2"/>
<keyword evidence="3 7" id="KW-0560">Oxidoreductase</keyword>
<evidence type="ECO:0000259" key="9">
    <source>
        <dbReference type="Pfam" id="PF02777"/>
    </source>
</evidence>
<evidence type="ECO:0000256" key="1">
    <source>
        <dbReference type="ARBA" id="ARBA00008714"/>
    </source>
</evidence>
<dbReference type="Pfam" id="PF02777">
    <property type="entry name" value="Sod_Fe_C"/>
    <property type="match status" value="1"/>
</dbReference>
<dbReference type="InterPro" id="IPR001189">
    <property type="entry name" value="Mn/Fe_SOD"/>
</dbReference>
<gene>
    <name evidence="10" type="ORF">BA177_02620</name>
</gene>
<dbReference type="PROSITE" id="PS00088">
    <property type="entry name" value="SOD_MN"/>
    <property type="match status" value="1"/>
</dbReference>
<dbReference type="Proteomes" id="UP000092695">
    <property type="component" value="Chromosome"/>
</dbReference>
<protein>
    <recommendedName>
        <fullName evidence="7">Superoxide dismutase</fullName>
        <ecNumber evidence="7">1.15.1.1</ecNumber>
    </recommendedName>
</protein>
<dbReference type="STRING" id="1548547.BA177_02620"/>
<feature type="binding site" evidence="6">
    <location>
        <position position="161"/>
    </location>
    <ligand>
        <name>Mn(2+)</name>
        <dbReference type="ChEBI" id="CHEBI:29035"/>
    </ligand>
</feature>
<dbReference type="SUPFAM" id="SSF54719">
    <property type="entry name" value="Fe,Mn superoxide dismutase (SOD), C-terminal domain"/>
    <property type="match status" value="1"/>
</dbReference>
<dbReference type="AlphaFoldDB" id="A0A193LCR6"/>
<evidence type="ECO:0000256" key="3">
    <source>
        <dbReference type="ARBA" id="ARBA00023002"/>
    </source>
</evidence>
<evidence type="ECO:0000313" key="11">
    <source>
        <dbReference type="Proteomes" id="UP000092695"/>
    </source>
</evidence>
<comment type="function">
    <text evidence="7">Destroys radicals which are normally produced within the cells and which are toxic to biological systems.</text>
</comment>
<dbReference type="GO" id="GO:0046872">
    <property type="term" value="F:metal ion binding"/>
    <property type="evidence" value="ECO:0007669"/>
    <property type="project" value="UniProtKB-KW"/>
</dbReference>
<dbReference type="Gene3D" id="1.10.287.990">
    <property type="entry name" value="Fe,Mn superoxide dismutase (SOD) domain"/>
    <property type="match status" value="1"/>
</dbReference>
<proteinExistence type="inferred from homology"/>
<comment type="catalytic activity">
    <reaction evidence="5 7">
        <text>2 superoxide + 2 H(+) = H2O2 + O2</text>
        <dbReference type="Rhea" id="RHEA:20696"/>
        <dbReference type="ChEBI" id="CHEBI:15378"/>
        <dbReference type="ChEBI" id="CHEBI:15379"/>
        <dbReference type="ChEBI" id="CHEBI:16240"/>
        <dbReference type="ChEBI" id="CHEBI:18421"/>
        <dbReference type="EC" id="1.15.1.1"/>
    </reaction>
</comment>
<dbReference type="InterPro" id="IPR019832">
    <property type="entry name" value="Mn/Fe_SOD_C"/>
</dbReference>
<evidence type="ECO:0000256" key="5">
    <source>
        <dbReference type="ARBA" id="ARBA00049204"/>
    </source>
</evidence>
<feature type="binding site" evidence="6">
    <location>
        <position position="157"/>
    </location>
    <ligand>
        <name>Mn(2+)</name>
        <dbReference type="ChEBI" id="CHEBI:29035"/>
    </ligand>
</feature>
<dbReference type="InterPro" id="IPR019833">
    <property type="entry name" value="Mn/Fe_SOD_BS"/>
</dbReference>
<dbReference type="PANTHER" id="PTHR42769:SF3">
    <property type="entry name" value="SUPEROXIDE DISMUTASE [FE] 2, CHLOROPLASTIC"/>
    <property type="match status" value="1"/>
</dbReference>
<evidence type="ECO:0000256" key="6">
    <source>
        <dbReference type="PIRSR" id="PIRSR000349-1"/>
    </source>
</evidence>
<dbReference type="InterPro" id="IPR036314">
    <property type="entry name" value="SOD_C_sf"/>
</dbReference>
<feature type="domain" description="Manganese/iron superoxide dismutase N-terminal" evidence="8">
    <location>
        <begin position="2"/>
        <end position="81"/>
    </location>
</feature>
<accession>A0A193LCR6</accession>
<reference evidence="10 11" key="1">
    <citation type="submission" date="2016-06" db="EMBL/GenBank/DDBJ databases">
        <title>Complete genome sequence of a deep-branching marine Gamma Proteobacterium Woeseia oceani type strain XK5.</title>
        <authorList>
            <person name="Mu D."/>
            <person name="Du Z."/>
        </authorList>
    </citation>
    <scope>NUCLEOTIDE SEQUENCE [LARGE SCALE GENOMIC DNA]</scope>
    <source>
        <strain evidence="10 11">XK5</strain>
    </source>
</reference>
<keyword evidence="2 6" id="KW-0479">Metal-binding</keyword>
<dbReference type="PRINTS" id="PR01703">
    <property type="entry name" value="MNSODISMTASE"/>
</dbReference>
<dbReference type="Pfam" id="PF00081">
    <property type="entry name" value="Sod_Fe_N"/>
    <property type="match status" value="1"/>
</dbReference>
<dbReference type="GO" id="GO:0004784">
    <property type="term" value="F:superoxide dismutase activity"/>
    <property type="evidence" value="ECO:0007669"/>
    <property type="project" value="UniProtKB-EC"/>
</dbReference>
<feature type="binding site" evidence="6">
    <location>
        <position position="27"/>
    </location>
    <ligand>
        <name>Mn(2+)</name>
        <dbReference type="ChEBI" id="CHEBI:29035"/>
    </ligand>
</feature>
<dbReference type="InterPro" id="IPR036324">
    <property type="entry name" value="Mn/Fe_SOD_N_sf"/>
</dbReference>
<keyword evidence="4" id="KW-0408">Iron</keyword>
<evidence type="ECO:0000259" key="8">
    <source>
        <dbReference type="Pfam" id="PF00081"/>
    </source>
</evidence>
<dbReference type="Gene3D" id="3.55.40.20">
    <property type="entry name" value="Iron/manganese superoxide dismutase, C-terminal domain"/>
    <property type="match status" value="1"/>
</dbReference>
<dbReference type="SUPFAM" id="SSF46609">
    <property type="entry name" value="Fe,Mn superoxide dismutase (SOD), N-terminal domain"/>
    <property type="match status" value="1"/>
</dbReference>
<keyword evidence="11" id="KW-1185">Reference proteome</keyword>
<dbReference type="InterPro" id="IPR019831">
    <property type="entry name" value="Mn/Fe_SOD_N"/>
</dbReference>
<dbReference type="KEGG" id="woc:BA177_02620"/>
<sequence length="199" mass="22146">MKFEMKPLPYAYDALQPHISEQTVKFHYDKHHTGYMTKLQGQLAGTPDEQKSLQEIVETSSGGVFNLAAQIWNHDFYWQSLTPNGGGAPGGELAEMIAAEFGDFATMRGKLKDEALGHFGSGWAWLVLGKDNKLQICSTHDADNPLRAGATPLLTVDVWEHAYYLDTQNDRGGYLDRVLDNLLNWQFAEDNLSAARKAG</sequence>
<dbReference type="FunFam" id="1.10.287.990:FF:000002">
    <property type="entry name" value="Superoxide dismutase"/>
    <property type="match status" value="1"/>
</dbReference>
<evidence type="ECO:0000256" key="2">
    <source>
        <dbReference type="ARBA" id="ARBA00022723"/>
    </source>
</evidence>
<comment type="similarity">
    <text evidence="1 7">Belongs to the iron/manganese superoxide dismutase family.</text>
</comment>
<evidence type="ECO:0000256" key="7">
    <source>
        <dbReference type="RuleBase" id="RU000414"/>
    </source>
</evidence>
<dbReference type="EMBL" id="CP016268">
    <property type="protein sequence ID" value="ANO50258.1"/>
    <property type="molecule type" value="Genomic_DNA"/>
</dbReference>
<name>A0A193LCR6_9GAMM</name>
<evidence type="ECO:0000313" key="10">
    <source>
        <dbReference type="EMBL" id="ANO50258.1"/>
    </source>
</evidence>
<dbReference type="RefSeq" id="WP_068612487.1">
    <property type="nucleotide sequence ID" value="NZ_CP016268.1"/>
</dbReference>